<dbReference type="PROSITE" id="PS50137">
    <property type="entry name" value="DS_RBD"/>
    <property type="match status" value="1"/>
</dbReference>
<accession>A0AA38SX80</accession>
<gene>
    <name evidence="6" type="ORF">OSB04_027358</name>
</gene>
<proteinExistence type="predicted"/>
<comment type="caution">
    <text evidence="6">The sequence shown here is derived from an EMBL/GenBank/DDBJ whole genome shotgun (WGS) entry which is preliminary data.</text>
</comment>
<feature type="compositionally biased region" description="Low complexity" evidence="4">
    <location>
        <begin position="340"/>
        <end position="359"/>
    </location>
</feature>
<keyword evidence="2 3" id="KW-0694">RNA-binding</keyword>
<dbReference type="PANTHER" id="PTHR46031:SF37">
    <property type="entry name" value="DRBM DOMAIN-CONTAINING PROTEIN"/>
    <property type="match status" value="1"/>
</dbReference>
<keyword evidence="7" id="KW-1185">Reference proteome</keyword>
<feature type="region of interest" description="Disordered" evidence="4">
    <location>
        <begin position="251"/>
        <end position="280"/>
    </location>
</feature>
<name>A0AA38SX80_9ASTR</name>
<evidence type="ECO:0000313" key="7">
    <source>
        <dbReference type="Proteomes" id="UP001172457"/>
    </source>
</evidence>
<dbReference type="GO" id="GO:0003723">
    <property type="term" value="F:RNA binding"/>
    <property type="evidence" value="ECO:0007669"/>
    <property type="project" value="UniProtKB-UniRule"/>
</dbReference>
<dbReference type="InterPro" id="IPR014720">
    <property type="entry name" value="dsRBD_dom"/>
</dbReference>
<keyword evidence="1" id="KW-0677">Repeat</keyword>
<evidence type="ECO:0000256" key="3">
    <source>
        <dbReference type="PROSITE-ProRule" id="PRU00266"/>
    </source>
</evidence>
<feature type="domain" description="DRBM" evidence="5">
    <location>
        <begin position="22"/>
        <end position="91"/>
    </location>
</feature>
<evidence type="ECO:0000256" key="4">
    <source>
        <dbReference type="SAM" id="MobiDB-lite"/>
    </source>
</evidence>
<feature type="region of interest" description="Disordered" evidence="4">
    <location>
        <begin position="325"/>
        <end position="397"/>
    </location>
</feature>
<organism evidence="6 7">
    <name type="scientific">Centaurea solstitialis</name>
    <name type="common">yellow star-thistle</name>
    <dbReference type="NCBI Taxonomy" id="347529"/>
    <lineage>
        <taxon>Eukaryota</taxon>
        <taxon>Viridiplantae</taxon>
        <taxon>Streptophyta</taxon>
        <taxon>Embryophyta</taxon>
        <taxon>Tracheophyta</taxon>
        <taxon>Spermatophyta</taxon>
        <taxon>Magnoliopsida</taxon>
        <taxon>eudicotyledons</taxon>
        <taxon>Gunneridae</taxon>
        <taxon>Pentapetalae</taxon>
        <taxon>asterids</taxon>
        <taxon>campanulids</taxon>
        <taxon>Asterales</taxon>
        <taxon>Asteraceae</taxon>
        <taxon>Carduoideae</taxon>
        <taxon>Cardueae</taxon>
        <taxon>Centaureinae</taxon>
        <taxon>Centaurea</taxon>
    </lineage>
</organism>
<sequence>MAEVQNVDASTQPVAAGETPQLYKSLLNEYAQKLWKQIPIYQTSNEGSDHQPKFRSTVWANGVSYTSPNTFPQKKMAEMDVSKIAFLATKQKLKDDALRLVREDKSFCKSILVEYAVRMNVPKPAYQTSQLETTVPVFRSSLVVNGVSCTGADCKSKKEAEQSAARAIILKFLDSDSENIMSEIINCKFRNHAEMKDIPSAQNATSVVVQAVVDNITNAVVQTAAENSNNAVVQTAATLNEAKVEEGTKMVNTSALPPEPSLVQGTTVIPPRPMPETSTPVTTPVPTVFAMPPSVNANSAPIPGSVPSLESLARIIAAHLSSNMVPPGNNSEAPTAIVTPPLSLSSPASAQTAVASQTSGKKRNRKNKKNAQKKMRTEDQSAMPAMAVGQSATFSAQ</sequence>
<dbReference type="SUPFAM" id="SSF54768">
    <property type="entry name" value="dsRNA-binding domain-like"/>
    <property type="match status" value="2"/>
</dbReference>
<evidence type="ECO:0000313" key="6">
    <source>
        <dbReference type="EMBL" id="KAJ9540852.1"/>
    </source>
</evidence>
<dbReference type="Gene3D" id="3.30.160.20">
    <property type="match status" value="2"/>
</dbReference>
<evidence type="ECO:0000256" key="2">
    <source>
        <dbReference type="ARBA" id="ARBA00022884"/>
    </source>
</evidence>
<evidence type="ECO:0000256" key="1">
    <source>
        <dbReference type="ARBA" id="ARBA00022737"/>
    </source>
</evidence>
<dbReference type="Pfam" id="PF00035">
    <property type="entry name" value="dsrm"/>
    <property type="match status" value="2"/>
</dbReference>
<dbReference type="Proteomes" id="UP001172457">
    <property type="component" value="Chromosome 7"/>
</dbReference>
<evidence type="ECO:0000259" key="5">
    <source>
        <dbReference type="PROSITE" id="PS50137"/>
    </source>
</evidence>
<reference evidence="6" key="1">
    <citation type="submission" date="2023-03" db="EMBL/GenBank/DDBJ databases">
        <title>Chromosome-scale reference genome and RAD-based genetic map of yellow starthistle (Centaurea solstitialis) reveal putative structural variation and QTLs associated with invader traits.</title>
        <authorList>
            <person name="Reatini B."/>
            <person name="Cang F.A."/>
            <person name="Jiang Q."/>
            <person name="Mckibben M.T.W."/>
            <person name="Barker M.S."/>
            <person name="Rieseberg L.H."/>
            <person name="Dlugosch K.M."/>
        </authorList>
    </citation>
    <scope>NUCLEOTIDE SEQUENCE</scope>
    <source>
        <strain evidence="6">CAN-66</strain>
        <tissue evidence="6">Leaf</tissue>
    </source>
</reference>
<dbReference type="EMBL" id="JARYMX010000007">
    <property type="protein sequence ID" value="KAJ9540852.1"/>
    <property type="molecule type" value="Genomic_DNA"/>
</dbReference>
<dbReference type="SMART" id="SM00358">
    <property type="entry name" value="DSRM"/>
    <property type="match status" value="2"/>
</dbReference>
<dbReference type="PANTHER" id="PTHR46031">
    <property type="match status" value="1"/>
</dbReference>
<dbReference type="AlphaFoldDB" id="A0AA38SX80"/>
<feature type="compositionally biased region" description="Basic residues" evidence="4">
    <location>
        <begin position="360"/>
        <end position="374"/>
    </location>
</feature>
<protein>
    <recommendedName>
        <fullName evidence="5">DRBM domain-containing protein</fullName>
    </recommendedName>
</protein>